<dbReference type="Proteomes" id="UP001652600">
    <property type="component" value="Chromosome 2"/>
</dbReference>
<keyword evidence="9" id="KW-1185">Reference proteome</keyword>
<dbReference type="RefSeq" id="XP_008453601.1">
    <property type="nucleotide sequence ID" value="XM_008455379.3"/>
</dbReference>
<feature type="domain" description="AP2/ERF" evidence="8">
    <location>
        <begin position="142"/>
        <end position="208"/>
    </location>
</feature>
<evidence type="ECO:0000256" key="4">
    <source>
        <dbReference type="ARBA" id="ARBA00023125"/>
    </source>
</evidence>
<feature type="domain" description="AP2/ERF" evidence="8">
    <location>
        <begin position="244"/>
        <end position="302"/>
    </location>
</feature>
<dbReference type="FunCoup" id="A0A1S3BW32">
    <property type="interactions" value="46"/>
</dbReference>
<dbReference type="Gene3D" id="3.30.730.10">
    <property type="entry name" value="AP2/ERF domain"/>
    <property type="match status" value="2"/>
</dbReference>
<keyword evidence="5" id="KW-0804">Transcription</keyword>
<evidence type="ECO:0000256" key="1">
    <source>
        <dbReference type="ARBA" id="ARBA00004123"/>
    </source>
</evidence>
<feature type="compositionally biased region" description="Pro residues" evidence="7">
    <location>
        <begin position="112"/>
        <end position="130"/>
    </location>
</feature>
<evidence type="ECO:0000256" key="2">
    <source>
        <dbReference type="ARBA" id="ARBA00022737"/>
    </source>
</evidence>
<dbReference type="GO" id="GO:0003700">
    <property type="term" value="F:DNA-binding transcription factor activity"/>
    <property type="evidence" value="ECO:0007669"/>
    <property type="project" value="InterPro"/>
</dbReference>
<dbReference type="GO" id="GO:0003677">
    <property type="term" value="F:DNA binding"/>
    <property type="evidence" value="ECO:0007669"/>
    <property type="project" value="UniProtKB-KW"/>
</dbReference>
<evidence type="ECO:0000259" key="8">
    <source>
        <dbReference type="PROSITE" id="PS51032"/>
    </source>
</evidence>
<dbReference type="SUPFAM" id="SSF54171">
    <property type="entry name" value="DNA-binding domain"/>
    <property type="match status" value="2"/>
</dbReference>
<evidence type="ECO:0000313" key="10">
    <source>
        <dbReference type="RefSeq" id="XP_008453601.1"/>
    </source>
</evidence>
<dbReference type="PANTHER" id="PTHR32467:SF99">
    <property type="entry name" value="AP2-LIKE ETHYLENE-RESPONSIVE TRANSCRIPTION FACTOR AIL5"/>
    <property type="match status" value="1"/>
</dbReference>
<evidence type="ECO:0000256" key="5">
    <source>
        <dbReference type="ARBA" id="ARBA00023163"/>
    </source>
</evidence>
<feature type="compositionally biased region" description="Low complexity" evidence="7">
    <location>
        <begin position="323"/>
        <end position="340"/>
    </location>
</feature>
<feature type="compositionally biased region" description="Low complexity" evidence="7">
    <location>
        <begin position="350"/>
        <end position="377"/>
    </location>
</feature>
<evidence type="ECO:0000256" key="3">
    <source>
        <dbReference type="ARBA" id="ARBA00023015"/>
    </source>
</evidence>
<gene>
    <name evidence="10" type="primary">LOC103494261</name>
</gene>
<sequence>MNNSSSSSSSSSSSPSPSSNWLAFSLSNNPDSLSLFHPNPNPNPIPIPTDLSIFSPTVPKLEHFLRPPPPSHFSPHHSQICDSDLKTIAASFLRGPPTSHFPDQHFQHLHAPLPPPPPTQPDTPPPPPPKKAVDTFGQRTSIYRGVTRHRWTGRYEAHLWDNSCRREGQSRKGRQVYLGGYDKEEKAARAYDLAALKYWGPTTTTNFPVSNYEKELEDMKNMTRQEFVASLRRRSSGFSRGASIYRGVTRHHQHGRWQARIGRVAGNKDLYLGTFSTQEEAAEAYDIAAIKFRGLNAVTNFDISRYDVKSIASSNLPIGGMSGSKSKTTSDSAASDGGSRSTDERDVHHSPPSSSTSTFISSSSQQNNNSSSTLSFTMPIKQDPSDQYWSILSYNPEVYNANLPKPGDNNVPPLSSSSSMFQQPESTMFPAITELGSSGSGMTEGGMYVQQQQQYVTPMAFAKASFFQTPIFGME</sequence>
<dbReference type="FunFam" id="3.30.730.10:FF:000002">
    <property type="entry name" value="AP2-like ethylene-responsive transcription factor"/>
    <property type="match status" value="1"/>
</dbReference>
<reference evidence="10" key="2">
    <citation type="submission" date="2025-08" db="UniProtKB">
        <authorList>
            <consortium name="RefSeq"/>
        </authorList>
    </citation>
    <scope>IDENTIFICATION</scope>
    <source>
        <tissue evidence="10">Stem</tissue>
    </source>
</reference>
<organism evidence="9 10">
    <name type="scientific">Cucumis melo</name>
    <name type="common">Muskmelon</name>
    <dbReference type="NCBI Taxonomy" id="3656"/>
    <lineage>
        <taxon>Eukaryota</taxon>
        <taxon>Viridiplantae</taxon>
        <taxon>Streptophyta</taxon>
        <taxon>Embryophyta</taxon>
        <taxon>Tracheophyta</taxon>
        <taxon>Spermatophyta</taxon>
        <taxon>Magnoliopsida</taxon>
        <taxon>eudicotyledons</taxon>
        <taxon>Gunneridae</taxon>
        <taxon>Pentapetalae</taxon>
        <taxon>rosids</taxon>
        <taxon>fabids</taxon>
        <taxon>Cucurbitales</taxon>
        <taxon>Cucurbitaceae</taxon>
        <taxon>Benincaseae</taxon>
        <taxon>Cucumis</taxon>
    </lineage>
</organism>
<evidence type="ECO:0000313" key="9">
    <source>
        <dbReference type="Proteomes" id="UP001652600"/>
    </source>
</evidence>
<feature type="region of interest" description="Disordered" evidence="7">
    <location>
        <begin position="1"/>
        <end position="23"/>
    </location>
</feature>
<dbReference type="KEGG" id="cmo:103494261"/>
<accession>A0A1S3BW32</accession>
<evidence type="ECO:0000256" key="6">
    <source>
        <dbReference type="ARBA" id="ARBA00023242"/>
    </source>
</evidence>
<keyword evidence="3" id="KW-0805">Transcription regulation</keyword>
<keyword evidence="4" id="KW-0238">DNA-binding</keyword>
<dbReference type="PROSITE" id="PS51032">
    <property type="entry name" value="AP2_ERF"/>
    <property type="match status" value="2"/>
</dbReference>
<dbReference type="AlphaFoldDB" id="A0A1S3BW32"/>
<feature type="region of interest" description="Disordered" evidence="7">
    <location>
        <begin position="93"/>
        <end position="135"/>
    </location>
</feature>
<comment type="subcellular location">
    <subcellularLocation>
        <location evidence="1">Nucleus</location>
    </subcellularLocation>
</comment>
<dbReference type="OrthoDB" id="207175at2759"/>
<dbReference type="Pfam" id="PF00847">
    <property type="entry name" value="AP2"/>
    <property type="match status" value="2"/>
</dbReference>
<dbReference type="InParanoid" id="A0A1S3BW32"/>
<dbReference type="SMART" id="SM00380">
    <property type="entry name" value="AP2"/>
    <property type="match status" value="2"/>
</dbReference>
<dbReference type="InterPro" id="IPR001471">
    <property type="entry name" value="AP2/ERF_dom"/>
</dbReference>
<reference evidence="9" key="1">
    <citation type="submission" date="2025-05" db="UniProtKB">
        <authorList>
            <consortium name="RefSeq"/>
        </authorList>
    </citation>
    <scope>NUCLEOTIDE SEQUENCE [LARGE SCALE GENOMIC DNA]</scope>
</reference>
<dbReference type="GeneID" id="103494261"/>
<feature type="region of interest" description="Disordered" evidence="7">
    <location>
        <begin position="317"/>
        <end position="378"/>
    </location>
</feature>
<name>A0A1S3BW32_CUCME</name>
<evidence type="ECO:0000256" key="7">
    <source>
        <dbReference type="SAM" id="MobiDB-lite"/>
    </source>
</evidence>
<proteinExistence type="predicted"/>
<keyword evidence="6" id="KW-0539">Nucleus</keyword>
<dbReference type="CDD" id="cd00018">
    <property type="entry name" value="AP2"/>
    <property type="match status" value="2"/>
</dbReference>
<dbReference type="PANTHER" id="PTHR32467">
    <property type="entry name" value="AP2-LIKE ETHYLENE-RESPONSIVE TRANSCRIPTION FACTOR"/>
    <property type="match status" value="1"/>
</dbReference>
<dbReference type="InterPro" id="IPR016177">
    <property type="entry name" value="DNA-bd_dom_sf"/>
</dbReference>
<dbReference type="eggNOG" id="ENOG502QR5R">
    <property type="taxonomic scope" value="Eukaryota"/>
</dbReference>
<dbReference type="PRINTS" id="PR00367">
    <property type="entry name" value="ETHRSPELEMNT"/>
</dbReference>
<dbReference type="GO" id="GO:0005634">
    <property type="term" value="C:nucleus"/>
    <property type="evidence" value="ECO:0007669"/>
    <property type="project" value="UniProtKB-SubCell"/>
</dbReference>
<dbReference type="SMR" id="A0A1S3BW32"/>
<feature type="compositionally biased region" description="Low complexity" evidence="7">
    <location>
        <begin position="1"/>
        <end position="19"/>
    </location>
</feature>
<dbReference type="FunFam" id="3.30.730.10:FF:000003">
    <property type="entry name" value="AP2-like ethylene-responsive transcription factor ANT"/>
    <property type="match status" value="1"/>
</dbReference>
<protein>
    <submittedName>
        <fullName evidence="10">AP2-like ethylene-responsive transcription factor AIL5</fullName>
    </submittedName>
</protein>
<keyword evidence="2" id="KW-0677">Repeat</keyword>
<dbReference type="InterPro" id="IPR036955">
    <property type="entry name" value="AP2/ERF_dom_sf"/>
</dbReference>